<dbReference type="GO" id="GO:0047429">
    <property type="term" value="F:nucleoside triphosphate diphosphatase activity"/>
    <property type="evidence" value="ECO:0007669"/>
    <property type="project" value="UniProtKB-EC"/>
</dbReference>
<feature type="region of interest" description="Disordered" evidence="5">
    <location>
        <begin position="1"/>
        <end position="20"/>
    </location>
</feature>
<dbReference type="Proteomes" id="UP000295506">
    <property type="component" value="Unassembled WGS sequence"/>
</dbReference>
<evidence type="ECO:0000313" key="7">
    <source>
        <dbReference type="Proteomes" id="UP000295506"/>
    </source>
</evidence>
<dbReference type="HAMAP" id="MF_00528">
    <property type="entry name" value="Maf"/>
    <property type="match status" value="1"/>
</dbReference>
<evidence type="ECO:0000313" key="6">
    <source>
        <dbReference type="EMBL" id="TDT88200.1"/>
    </source>
</evidence>
<comment type="catalytic activity">
    <reaction evidence="4">
        <text>UTP + H2O = UMP + diphosphate + H(+)</text>
        <dbReference type="Rhea" id="RHEA:29395"/>
        <dbReference type="ChEBI" id="CHEBI:15377"/>
        <dbReference type="ChEBI" id="CHEBI:15378"/>
        <dbReference type="ChEBI" id="CHEBI:33019"/>
        <dbReference type="ChEBI" id="CHEBI:46398"/>
        <dbReference type="ChEBI" id="CHEBI:57865"/>
        <dbReference type="EC" id="3.6.1.9"/>
    </reaction>
</comment>
<evidence type="ECO:0000256" key="3">
    <source>
        <dbReference type="ARBA" id="ARBA00023080"/>
    </source>
</evidence>
<feature type="active site" description="Proton acceptor" evidence="4">
    <location>
        <position position="85"/>
    </location>
</feature>
<evidence type="ECO:0000256" key="5">
    <source>
        <dbReference type="SAM" id="MobiDB-lite"/>
    </source>
</evidence>
<dbReference type="EC" id="3.6.1.9" evidence="4"/>
<keyword evidence="4" id="KW-0963">Cytoplasm</keyword>
<dbReference type="AlphaFoldDB" id="A0AA94TJS5"/>
<dbReference type="Gene3D" id="3.90.950.10">
    <property type="match status" value="1"/>
</dbReference>
<comment type="cofactor">
    <cofactor evidence="1 4">
        <name>a divalent metal cation</name>
        <dbReference type="ChEBI" id="CHEBI:60240"/>
    </cofactor>
</comment>
<comment type="caution">
    <text evidence="6">The sequence shown here is derived from an EMBL/GenBank/DDBJ whole genome shotgun (WGS) entry which is preliminary data.</text>
</comment>
<comment type="similarity">
    <text evidence="4">Belongs to the Maf family. YhdE subfamily.</text>
</comment>
<reference evidence="6 7" key="1">
    <citation type="submission" date="2019-03" db="EMBL/GenBank/DDBJ databases">
        <title>Genomic Encyclopedia of Type Strains, Phase IV (KMG-IV): sequencing the most valuable type-strain genomes for metagenomic binning, comparative biology and taxonomic classification.</title>
        <authorList>
            <person name="Goeker M."/>
        </authorList>
    </citation>
    <scope>NUCLEOTIDE SEQUENCE [LARGE SCALE GENOMIC DNA]</scope>
    <source>
        <strain evidence="6 7">DSM 101483</strain>
    </source>
</reference>
<dbReference type="PANTHER" id="PTHR43213">
    <property type="entry name" value="BIFUNCTIONAL DTTP/UTP PYROPHOSPHATASE/METHYLTRANSFERASE PROTEIN-RELATED"/>
    <property type="match status" value="1"/>
</dbReference>
<keyword evidence="2 4" id="KW-0378">Hydrolase</keyword>
<dbReference type="InterPro" id="IPR029001">
    <property type="entry name" value="ITPase-like_fam"/>
</dbReference>
<gene>
    <name evidence="6" type="ORF">EDC59_10612</name>
</gene>
<feature type="site" description="Important for substrate specificity" evidence="4">
    <location>
        <position position="27"/>
    </location>
</feature>
<feature type="site" description="Important for substrate specificity" evidence="4">
    <location>
        <position position="169"/>
    </location>
</feature>
<accession>A0AA94TJS5</accession>
<dbReference type="CDD" id="cd00555">
    <property type="entry name" value="Maf"/>
    <property type="match status" value="1"/>
</dbReference>
<dbReference type="PANTHER" id="PTHR43213:SF5">
    <property type="entry name" value="BIFUNCTIONAL DTTP_UTP PYROPHOSPHATASE_METHYLTRANSFERASE PROTEIN-RELATED"/>
    <property type="match status" value="1"/>
</dbReference>
<feature type="site" description="Important for substrate specificity" evidence="4">
    <location>
        <position position="86"/>
    </location>
</feature>
<name>A0AA94TJS5_9BACT</name>
<feature type="compositionally biased region" description="Polar residues" evidence="5">
    <location>
        <begin position="1"/>
        <end position="17"/>
    </location>
</feature>
<keyword evidence="3 4" id="KW-0546">Nucleotide metabolism</keyword>
<evidence type="ECO:0000256" key="4">
    <source>
        <dbReference type="HAMAP-Rule" id="MF_00528"/>
    </source>
</evidence>
<evidence type="ECO:0000256" key="1">
    <source>
        <dbReference type="ARBA" id="ARBA00001968"/>
    </source>
</evidence>
<dbReference type="InterPro" id="IPR003697">
    <property type="entry name" value="Maf-like"/>
</dbReference>
<dbReference type="EMBL" id="SOBK01000006">
    <property type="protein sequence ID" value="TDT88200.1"/>
    <property type="molecule type" value="Genomic_DNA"/>
</dbReference>
<dbReference type="Pfam" id="PF02545">
    <property type="entry name" value="Maf"/>
    <property type="match status" value="1"/>
</dbReference>
<comment type="function">
    <text evidence="4">Nucleoside triphosphate pyrophosphatase that hydrolyzes dTTP and UTP. May have a dual role in cell division arrest and in preventing the incorporation of modified nucleotides into cellular nucleic acids.</text>
</comment>
<comment type="subcellular location">
    <subcellularLocation>
        <location evidence="4">Cytoplasm</location>
    </subcellularLocation>
</comment>
<organism evidence="6 7">
    <name type="scientific">Pseudodesulfovibrio indicus</name>
    <dbReference type="NCBI Taxonomy" id="1716143"/>
    <lineage>
        <taxon>Bacteria</taxon>
        <taxon>Pseudomonadati</taxon>
        <taxon>Thermodesulfobacteriota</taxon>
        <taxon>Desulfovibrionia</taxon>
        <taxon>Desulfovibrionales</taxon>
        <taxon>Desulfovibrionaceae</taxon>
    </lineage>
</organism>
<comment type="caution">
    <text evidence="4">Lacks conserved residue(s) required for the propagation of feature annotation.</text>
</comment>
<dbReference type="NCBIfam" id="TIGR00172">
    <property type="entry name" value="maf"/>
    <property type="match status" value="1"/>
</dbReference>
<sequence length="209" mass="21895">MGNIPGMTNSGPFTNRSPIVLASGSPRRRELLADLGLAFDVHPSPLDEPAPESGESPADYVLRMAEMKTMDVAGRFRGATVIGADTAVVLGNRIMGKPESRLDALDMLAALSGRTHQVVTGFCVVLPDGGAVTGAVSTDVDMRVSTEAELMAYIRTGEPMDKAGAYAIQGVGTFLVTGIRGSYTNVVGLPVARILEVLLSRGIIVPRQG</sequence>
<dbReference type="PIRSF" id="PIRSF006305">
    <property type="entry name" value="Maf"/>
    <property type="match status" value="1"/>
</dbReference>
<proteinExistence type="inferred from homology"/>
<evidence type="ECO:0000256" key="2">
    <source>
        <dbReference type="ARBA" id="ARBA00022801"/>
    </source>
</evidence>
<dbReference type="GO" id="GO:0005737">
    <property type="term" value="C:cytoplasm"/>
    <property type="evidence" value="ECO:0007669"/>
    <property type="project" value="UniProtKB-SubCell"/>
</dbReference>
<comment type="catalytic activity">
    <reaction evidence="4">
        <text>dTTP + H2O = dTMP + diphosphate + H(+)</text>
        <dbReference type="Rhea" id="RHEA:28534"/>
        <dbReference type="ChEBI" id="CHEBI:15377"/>
        <dbReference type="ChEBI" id="CHEBI:15378"/>
        <dbReference type="ChEBI" id="CHEBI:33019"/>
        <dbReference type="ChEBI" id="CHEBI:37568"/>
        <dbReference type="ChEBI" id="CHEBI:63528"/>
        <dbReference type="EC" id="3.6.1.9"/>
    </reaction>
</comment>
<dbReference type="SUPFAM" id="SSF52972">
    <property type="entry name" value="ITPase-like"/>
    <property type="match status" value="1"/>
</dbReference>
<protein>
    <recommendedName>
        <fullName evidence="4">dTTP/UTP pyrophosphatase</fullName>
        <shortName evidence="4">dTTPase/UTPase</shortName>
        <ecNumber evidence="4">3.6.1.9</ecNumber>
    </recommendedName>
    <alternativeName>
        <fullName evidence="4">Nucleoside triphosphate pyrophosphatase</fullName>
    </alternativeName>
    <alternativeName>
        <fullName evidence="4">Nucleotide pyrophosphatase</fullName>
        <shortName evidence="4">Nucleotide PPase</shortName>
    </alternativeName>
</protein>
<dbReference type="GO" id="GO:0009117">
    <property type="term" value="P:nucleotide metabolic process"/>
    <property type="evidence" value="ECO:0007669"/>
    <property type="project" value="UniProtKB-KW"/>
</dbReference>